<dbReference type="AlphaFoldDB" id="A0A7M3MFK0"/>
<dbReference type="GO" id="GO:0005886">
    <property type="term" value="C:plasma membrane"/>
    <property type="evidence" value="ECO:0007669"/>
    <property type="project" value="UniProtKB-SubCell"/>
</dbReference>
<name>A0A7M3MFK0_9BACT</name>
<gene>
    <name evidence="16" type="ORF">DPQ33_07250</name>
</gene>
<dbReference type="InterPro" id="IPR003594">
    <property type="entry name" value="HATPase_dom"/>
</dbReference>
<evidence type="ECO:0000256" key="14">
    <source>
        <dbReference type="SAM" id="Phobius"/>
    </source>
</evidence>
<evidence type="ECO:0000256" key="10">
    <source>
        <dbReference type="ARBA" id="ARBA00022840"/>
    </source>
</evidence>
<comment type="catalytic activity">
    <reaction evidence="1">
        <text>ATP + protein L-histidine = ADP + protein N-phospho-L-histidine.</text>
        <dbReference type="EC" id="2.7.13.3"/>
    </reaction>
</comment>
<dbReference type="Gene3D" id="3.30.565.10">
    <property type="entry name" value="Histidine kinase-like ATPase, C-terminal domain"/>
    <property type="match status" value="1"/>
</dbReference>
<dbReference type="InterPro" id="IPR004358">
    <property type="entry name" value="Sig_transdc_His_kin-like_C"/>
</dbReference>
<dbReference type="SMART" id="SM00388">
    <property type="entry name" value="HisKA"/>
    <property type="match status" value="1"/>
</dbReference>
<dbReference type="EMBL" id="QMIE01000005">
    <property type="protein sequence ID" value="TVM17898.1"/>
    <property type="molecule type" value="Genomic_DNA"/>
</dbReference>
<comment type="subcellular location">
    <subcellularLocation>
        <location evidence="2">Cell membrane</location>
        <topology evidence="2">Multi-pass membrane protein</topology>
    </subcellularLocation>
</comment>
<keyword evidence="12" id="KW-0902">Two-component regulatory system</keyword>
<dbReference type="GO" id="GO:0000155">
    <property type="term" value="F:phosphorelay sensor kinase activity"/>
    <property type="evidence" value="ECO:0007669"/>
    <property type="project" value="InterPro"/>
</dbReference>
<dbReference type="Gene3D" id="1.10.287.130">
    <property type="match status" value="1"/>
</dbReference>
<dbReference type="SUPFAM" id="SSF55874">
    <property type="entry name" value="ATPase domain of HSP90 chaperone/DNA topoisomerase II/histidine kinase"/>
    <property type="match status" value="1"/>
</dbReference>
<dbReference type="RefSeq" id="WP_144302551.1">
    <property type="nucleotide sequence ID" value="NZ_QMIE01000005.1"/>
</dbReference>
<dbReference type="Gene3D" id="3.30.450.20">
    <property type="entry name" value="PAS domain"/>
    <property type="match status" value="2"/>
</dbReference>
<protein>
    <recommendedName>
        <fullName evidence="3">histidine kinase</fullName>
        <ecNumber evidence="3">2.7.13.3</ecNumber>
    </recommendedName>
</protein>
<dbReference type="PRINTS" id="PR00344">
    <property type="entry name" value="BCTRLSENSOR"/>
</dbReference>
<evidence type="ECO:0000256" key="13">
    <source>
        <dbReference type="ARBA" id="ARBA00023136"/>
    </source>
</evidence>
<dbReference type="InterPro" id="IPR036890">
    <property type="entry name" value="HATPase_C_sf"/>
</dbReference>
<evidence type="ECO:0000256" key="4">
    <source>
        <dbReference type="ARBA" id="ARBA00022475"/>
    </source>
</evidence>
<dbReference type="Pfam" id="PF02743">
    <property type="entry name" value="dCache_1"/>
    <property type="match status" value="1"/>
</dbReference>
<dbReference type="InterPro" id="IPR036097">
    <property type="entry name" value="HisK_dim/P_sf"/>
</dbReference>
<keyword evidence="13 14" id="KW-0472">Membrane</keyword>
<dbReference type="SMART" id="SM00387">
    <property type="entry name" value="HATPase_c"/>
    <property type="match status" value="1"/>
</dbReference>
<evidence type="ECO:0000256" key="9">
    <source>
        <dbReference type="ARBA" id="ARBA00022777"/>
    </source>
</evidence>
<evidence type="ECO:0000313" key="16">
    <source>
        <dbReference type="EMBL" id="TVM17898.1"/>
    </source>
</evidence>
<feature type="transmembrane region" description="Helical" evidence="14">
    <location>
        <begin position="286"/>
        <end position="306"/>
    </location>
</feature>
<evidence type="ECO:0000259" key="15">
    <source>
        <dbReference type="PROSITE" id="PS50109"/>
    </source>
</evidence>
<dbReference type="InterPro" id="IPR033479">
    <property type="entry name" value="dCache_1"/>
</dbReference>
<keyword evidence="8" id="KW-0547">Nucleotide-binding</keyword>
<feature type="transmembrane region" description="Helical" evidence="14">
    <location>
        <begin position="14"/>
        <end position="37"/>
    </location>
</feature>
<dbReference type="Pfam" id="PF02518">
    <property type="entry name" value="HATPase_c"/>
    <property type="match status" value="1"/>
</dbReference>
<evidence type="ECO:0000256" key="8">
    <source>
        <dbReference type="ARBA" id="ARBA00022741"/>
    </source>
</evidence>
<evidence type="ECO:0000256" key="11">
    <source>
        <dbReference type="ARBA" id="ARBA00022989"/>
    </source>
</evidence>
<keyword evidence="7 14" id="KW-0812">Transmembrane</keyword>
<reference evidence="16 17" key="1">
    <citation type="submission" date="2018-06" db="EMBL/GenBank/DDBJ databases">
        <title>Complete genome of Desulfovibrio indonesiensis P37SLT.</title>
        <authorList>
            <person name="Crispim J.S."/>
            <person name="Vidigal P.M.P."/>
            <person name="Silva L.C.F."/>
            <person name="Laguardia C.N."/>
            <person name="Araujo L.C."/>
            <person name="Dias R.S."/>
            <person name="Sousa M.P."/>
            <person name="Paula S.O."/>
            <person name="Silva C."/>
        </authorList>
    </citation>
    <scope>NUCLEOTIDE SEQUENCE [LARGE SCALE GENOMIC DNA]</scope>
    <source>
        <strain evidence="16 17">P37SLT</strain>
    </source>
</reference>
<dbReference type="EC" id="2.7.13.3" evidence="3"/>
<dbReference type="OrthoDB" id="9777714at2"/>
<dbReference type="SUPFAM" id="SSF47384">
    <property type="entry name" value="Homodimeric domain of signal transducing histidine kinase"/>
    <property type="match status" value="1"/>
</dbReference>
<sequence>MATPSLSSALSKKISLLIIFVSLTPLIVVSGIFAHLFHTAYQEKTIAHLEEVVSKHREIVDAHLHERLASIKTLMDVCPLNDLRRTEFLKELLYTLHSQYGRAFVDLGLVDDTGALIAYAGPFQLGDAQYGQSEWFQNAMENDHHISDVFMGIRNQPHFIVAASRDWDGRRYILRATIDFESFTRLVENIRIGETGHAFIVNREGAFQTQPREDFSQCKNFLLNLIKSLLPSEKPMGPLLVVTEDKACETDSDAVFVLATLKQGDWVLFYEQMTRDAFRDIYHARLILLSVLALGSLGIIITAIILTRRVVAYIAKLDEDKEKMNEQVIHASKMASLGEMAAGIAHEINNPVAVMVEEAGWIQDILDDTPEGGSCDTVEIKRSIAQIKTQGNRCKDITQKLLSFARKTEPERCMLDVNSLILETVDLVASKARYANVHIATKLSPWPPHIQASVTEMQQVLLNLINNSLDAMEETGGDLTIATRKLDKMVEIEIRDTGPGIPEPIISKIFDPFFTTKPVGSGTGLGLAVCYGLIKNMGGDISVTSSIGQGATFRVHLPQAPETAVSSFCVTQPQGGKR</sequence>
<dbReference type="GO" id="GO:0005524">
    <property type="term" value="F:ATP binding"/>
    <property type="evidence" value="ECO:0007669"/>
    <property type="project" value="UniProtKB-KW"/>
</dbReference>
<dbReference type="PANTHER" id="PTHR43065">
    <property type="entry name" value="SENSOR HISTIDINE KINASE"/>
    <property type="match status" value="1"/>
</dbReference>
<keyword evidence="9 16" id="KW-0418">Kinase</keyword>
<accession>A0A7M3MFK0</accession>
<dbReference type="Pfam" id="PF00512">
    <property type="entry name" value="HisKA"/>
    <property type="match status" value="1"/>
</dbReference>
<evidence type="ECO:0000256" key="7">
    <source>
        <dbReference type="ARBA" id="ARBA00022692"/>
    </source>
</evidence>
<keyword evidence="10" id="KW-0067">ATP-binding</keyword>
<keyword evidence="4" id="KW-1003">Cell membrane</keyword>
<evidence type="ECO:0000256" key="3">
    <source>
        <dbReference type="ARBA" id="ARBA00012438"/>
    </source>
</evidence>
<dbReference type="CDD" id="cd00082">
    <property type="entry name" value="HisKA"/>
    <property type="match status" value="1"/>
</dbReference>
<keyword evidence="6" id="KW-0808">Transferase</keyword>
<keyword evidence="17" id="KW-1185">Reference proteome</keyword>
<organism evidence="16 17">
    <name type="scientific">Oceanidesulfovibrio indonesiensis</name>
    <dbReference type="NCBI Taxonomy" id="54767"/>
    <lineage>
        <taxon>Bacteria</taxon>
        <taxon>Pseudomonadati</taxon>
        <taxon>Thermodesulfobacteriota</taxon>
        <taxon>Desulfovibrionia</taxon>
        <taxon>Desulfovibrionales</taxon>
        <taxon>Desulfovibrionaceae</taxon>
        <taxon>Oceanidesulfovibrio</taxon>
    </lineage>
</organism>
<comment type="caution">
    <text evidence="16">The sequence shown here is derived from an EMBL/GenBank/DDBJ whole genome shotgun (WGS) entry which is preliminary data.</text>
</comment>
<evidence type="ECO:0000256" key="2">
    <source>
        <dbReference type="ARBA" id="ARBA00004651"/>
    </source>
</evidence>
<dbReference type="PANTHER" id="PTHR43065:SF46">
    <property type="entry name" value="C4-DICARBOXYLATE TRANSPORT SENSOR PROTEIN DCTB"/>
    <property type="match status" value="1"/>
</dbReference>
<evidence type="ECO:0000256" key="6">
    <source>
        <dbReference type="ARBA" id="ARBA00022679"/>
    </source>
</evidence>
<dbReference type="InterPro" id="IPR003661">
    <property type="entry name" value="HisK_dim/P_dom"/>
</dbReference>
<feature type="domain" description="Histidine kinase" evidence="15">
    <location>
        <begin position="343"/>
        <end position="561"/>
    </location>
</feature>
<evidence type="ECO:0000313" key="17">
    <source>
        <dbReference type="Proteomes" id="UP000448292"/>
    </source>
</evidence>
<dbReference type="Proteomes" id="UP000448292">
    <property type="component" value="Unassembled WGS sequence"/>
</dbReference>
<keyword evidence="5" id="KW-0597">Phosphoprotein</keyword>
<proteinExistence type="predicted"/>
<dbReference type="PROSITE" id="PS50109">
    <property type="entry name" value="HIS_KIN"/>
    <property type="match status" value="1"/>
</dbReference>
<evidence type="ECO:0000256" key="1">
    <source>
        <dbReference type="ARBA" id="ARBA00000085"/>
    </source>
</evidence>
<evidence type="ECO:0000256" key="5">
    <source>
        <dbReference type="ARBA" id="ARBA00022553"/>
    </source>
</evidence>
<evidence type="ECO:0000256" key="12">
    <source>
        <dbReference type="ARBA" id="ARBA00023012"/>
    </source>
</evidence>
<keyword evidence="11 14" id="KW-1133">Transmembrane helix</keyword>
<dbReference type="InterPro" id="IPR005467">
    <property type="entry name" value="His_kinase_dom"/>
</dbReference>